<dbReference type="GO" id="GO:0016020">
    <property type="term" value="C:membrane"/>
    <property type="evidence" value="ECO:0007669"/>
    <property type="project" value="UniProtKB-SubCell"/>
</dbReference>
<evidence type="ECO:0008006" key="10">
    <source>
        <dbReference type="Google" id="ProtNLM"/>
    </source>
</evidence>
<evidence type="ECO:0000256" key="4">
    <source>
        <dbReference type="ARBA" id="ARBA00022989"/>
    </source>
</evidence>
<evidence type="ECO:0000256" key="6">
    <source>
        <dbReference type="SAM" id="MobiDB-lite"/>
    </source>
</evidence>
<dbReference type="OrthoDB" id="2985014at2759"/>
<feature type="transmembrane region" description="Helical" evidence="7">
    <location>
        <begin position="119"/>
        <end position="139"/>
    </location>
</feature>
<feature type="transmembrane region" description="Helical" evidence="7">
    <location>
        <begin position="395"/>
        <end position="415"/>
    </location>
</feature>
<dbReference type="InterPro" id="IPR011701">
    <property type="entry name" value="MFS"/>
</dbReference>
<feature type="region of interest" description="Disordered" evidence="6">
    <location>
        <begin position="1"/>
        <end position="34"/>
    </location>
</feature>
<comment type="subcellular location">
    <subcellularLocation>
        <location evidence="1">Membrane</location>
        <topology evidence="1">Multi-pass membrane protein</topology>
    </subcellularLocation>
</comment>
<evidence type="ECO:0000256" key="3">
    <source>
        <dbReference type="ARBA" id="ARBA00022692"/>
    </source>
</evidence>
<evidence type="ECO:0000313" key="8">
    <source>
        <dbReference type="EMBL" id="RVX71022.1"/>
    </source>
</evidence>
<feature type="transmembrane region" description="Helical" evidence="7">
    <location>
        <begin position="220"/>
        <end position="242"/>
    </location>
</feature>
<dbReference type="EMBL" id="NAJM01000019">
    <property type="protein sequence ID" value="RVX71022.1"/>
    <property type="molecule type" value="Genomic_DNA"/>
</dbReference>
<evidence type="ECO:0000256" key="2">
    <source>
        <dbReference type="ARBA" id="ARBA00022448"/>
    </source>
</evidence>
<feature type="transmembrane region" description="Helical" evidence="7">
    <location>
        <begin position="187"/>
        <end position="208"/>
    </location>
</feature>
<dbReference type="SUPFAM" id="SSF103473">
    <property type="entry name" value="MFS general substrate transporter"/>
    <property type="match status" value="1"/>
</dbReference>
<name>A0A438N5X8_EXOME</name>
<dbReference type="Pfam" id="PF07690">
    <property type="entry name" value="MFS_1"/>
    <property type="match status" value="1"/>
</dbReference>
<feature type="compositionally biased region" description="Basic and acidic residues" evidence="6">
    <location>
        <begin position="10"/>
        <end position="21"/>
    </location>
</feature>
<keyword evidence="3 7" id="KW-0812">Transmembrane</keyword>
<evidence type="ECO:0000256" key="7">
    <source>
        <dbReference type="SAM" id="Phobius"/>
    </source>
</evidence>
<feature type="transmembrane region" description="Helical" evidence="7">
    <location>
        <begin position="339"/>
        <end position="355"/>
    </location>
</feature>
<reference evidence="8 9" key="1">
    <citation type="submission" date="2017-03" db="EMBL/GenBank/DDBJ databases">
        <title>Genomes of endolithic fungi from Antarctica.</title>
        <authorList>
            <person name="Coleine C."/>
            <person name="Masonjones S."/>
            <person name="Stajich J.E."/>
        </authorList>
    </citation>
    <scope>NUCLEOTIDE SEQUENCE [LARGE SCALE GENOMIC DNA]</scope>
    <source>
        <strain evidence="8 9">CCFEE 6314</strain>
    </source>
</reference>
<dbReference type="Proteomes" id="UP000288859">
    <property type="component" value="Unassembled WGS sequence"/>
</dbReference>
<sequence>MAALKTKPAKLSETDVVEKDAPLTPSEESLSTPVADWTQEEERRLVRRLDLLIMPLLIAGFFVLQLDRGNIGNALTDFFFRDVGITQNQFNIGQQLLSVGIVLLETYSDMRQQIPSNYVLYRIGPSIWISGQILAWGFVATFQAFQKGLGAFLATRLLLGLCESGFIPAGLFTITRYYKRDETSKRFAFFFLGNMVAQAVSNLIAYGILHMRGIADLAGWQWLFLLEGLLTILVGIVFTLVFPRSTTNPICLLGIRHFSERETYIITQRVLLDDPTKAETRRSITWAEIKNVLTNWRLIPHVILTTCALAPVSTLWSYAPSLVNSFGYERLQSNALTSIGQWIALFMNLLWGYYSKNNRARFAALTLAGGFGALFHPVNGSWMALNARTSGERSITMAVFIMAANCSGIVGSQIFQQQDRPLYRTGWTVMVSLLSLALVMATLANVQYRVLNRRLRQRGQLTEVTRYHY</sequence>
<proteinExistence type="predicted"/>
<protein>
    <recommendedName>
        <fullName evidence="10">Major facilitator superfamily (MFS) profile domain-containing protein</fullName>
    </recommendedName>
</protein>
<evidence type="ECO:0000256" key="1">
    <source>
        <dbReference type="ARBA" id="ARBA00004141"/>
    </source>
</evidence>
<dbReference type="VEuPathDB" id="FungiDB:PV10_03974"/>
<dbReference type="GO" id="GO:0022857">
    <property type="term" value="F:transmembrane transporter activity"/>
    <property type="evidence" value="ECO:0007669"/>
    <property type="project" value="InterPro"/>
</dbReference>
<keyword evidence="5 7" id="KW-0472">Membrane</keyword>
<dbReference type="AlphaFoldDB" id="A0A438N5X8"/>
<keyword evidence="4 7" id="KW-1133">Transmembrane helix</keyword>
<keyword evidence="2" id="KW-0813">Transport</keyword>
<dbReference type="InterPro" id="IPR036259">
    <property type="entry name" value="MFS_trans_sf"/>
</dbReference>
<dbReference type="Gene3D" id="1.20.1250.20">
    <property type="entry name" value="MFS general substrate transporter like domains"/>
    <property type="match status" value="1"/>
</dbReference>
<accession>A0A438N5X8</accession>
<comment type="caution">
    <text evidence="8">The sequence shown here is derived from an EMBL/GenBank/DDBJ whole genome shotgun (WGS) entry which is preliminary data.</text>
</comment>
<feature type="transmembrane region" description="Helical" evidence="7">
    <location>
        <begin position="427"/>
        <end position="448"/>
    </location>
</feature>
<evidence type="ECO:0000313" key="9">
    <source>
        <dbReference type="Proteomes" id="UP000288859"/>
    </source>
</evidence>
<dbReference type="PANTHER" id="PTHR43791">
    <property type="entry name" value="PERMEASE-RELATED"/>
    <property type="match status" value="1"/>
</dbReference>
<gene>
    <name evidence="8" type="ORF">B0A52_03387</name>
</gene>
<feature type="transmembrane region" description="Helical" evidence="7">
    <location>
        <begin position="298"/>
        <end position="319"/>
    </location>
</feature>
<organism evidence="8 9">
    <name type="scientific">Exophiala mesophila</name>
    <name type="common">Black yeast-like fungus</name>
    <dbReference type="NCBI Taxonomy" id="212818"/>
    <lineage>
        <taxon>Eukaryota</taxon>
        <taxon>Fungi</taxon>
        <taxon>Dikarya</taxon>
        <taxon>Ascomycota</taxon>
        <taxon>Pezizomycotina</taxon>
        <taxon>Eurotiomycetes</taxon>
        <taxon>Chaetothyriomycetidae</taxon>
        <taxon>Chaetothyriales</taxon>
        <taxon>Herpotrichiellaceae</taxon>
        <taxon>Exophiala</taxon>
    </lineage>
</organism>
<evidence type="ECO:0000256" key="5">
    <source>
        <dbReference type="ARBA" id="ARBA00023136"/>
    </source>
</evidence>
<feature type="transmembrane region" description="Helical" evidence="7">
    <location>
        <begin position="151"/>
        <end position="175"/>
    </location>
</feature>
<dbReference type="PANTHER" id="PTHR43791:SF32">
    <property type="entry name" value="MAJOR FACILITATOR SUPERFAMILY (MFS) PROFILE DOMAIN-CONTAINING PROTEIN"/>
    <property type="match status" value="1"/>
</dbReference>